<feature type="domain" description="HTH marR-type" evidence="2">
    <location>
        <begin position="25"/>
        <end position="66"/>
    </location>
</feature>
<dbReference type="GO" id="GO:0003700">
    <property type="term" value="F:DNA-binding transcription factor activity"/>
    <property type="evidence" value="ECO:0007669"/>
    <property type="project" value="InterPro"/>
</dbReference>
<dbReference type="PANTHER" id="PTHR18964">
    <property type="entry name" value="ROK (REPRESSOR, ORF, KINASE) FAMILY"/>
    <property type="match status" value="1"/>
</dbReference>
<dbReference type="Proteomes" id="UP000031518">
    <property type="component" value="Unassembled WGS sequence"/>
</dbReference>
<keyword evidence="3" id="KW-0418">Kinase</keyword>
<dbReference type="Pfam" id="PF12802">
    <property type="entry name" value="MarR_2"/>
    <property type="match status" value="1"/>
</dbReference>
<dbReference type="PROSITE" id="PS01125">
    <property type="entry name" value="ROK"/>
    <property type="match status" value="1"/>
</dbReference>
<dbReference type="Gene3D" id="1.10.10.10">
    <property type="entry name" value="Winged helix-like DNA-binding domain superfamily/Winged helix DNA-binding domain"/>
    <property type="match status" value="1"/>
</dbReference>
<dbReference type="OrthoDB" id="9796533at2"/>
<protein>
    <submittedName>
        <fullName evidence="3">Transcriptional regulator/sugar kinase</fullName>
    </submittedName>
</protein>
<evidence type="ECO:0000313" key="4">
    <source>
        <dbReference type="Proteomes" id="UP000031518"/>
    </source>
</evidence>
<comment type="similarity">
    <text evidence="1">Belongs to the ROK (NagC/XylR) family.</text>
</comment>
<gene>
    <name evidence="3" type="ORF">PYK22_00297</name>
</gene>
<dbReference type="GO" id="GO:0016301">
    <property type="term" value="F:kinase activity"/>
    <property type="evidence" value="ECO:0007669"/>
    <property type="project" value="UniProtKB-KW"/>
</dbReference>
<evidence type="ECO:0000256" key="1">
    <source>
        <dbReference type="ARBA" id="ARBA00006479"/>
    </source>
</evidence>
<evidence type="ECO:0000259" key="2">
    <source>
        <dbReference type="Pfam" id="PF12802"/>
    </source>
</evidence>
<dbReference type="InterPro" id="IPR049874">
    <property type="entry name" value="ROK_cs"/>
</dbReference>
<dbReference type="STRING" id="454194.PYK22_00297"/>
<dbReference type="InterPro" id="IPR036388">
    <property type="entry name" value="WH-like_DNA-bd_sf"/>
</dbReference>
<evidence type="ECO:0000313" key="3">
    <source>
        <dbReference type="EMBL" id="CDM64304.1"/>
    </source>
</evidence>
<dbReference type="Pfam" id="PF00480">
    <property type="entry name" value="ROK"/>
    <property type="match status" value="1"/>
</dbReference>
<dbReference type="AlphaFoldDB" id="A0A0B6WVI7"/>
<dbReference type="InterPro" id="IPR043129">
    <property type="entry name" value="ATPase_NBD"/>
</dbReference>
<dbReference type="InterPro" id="IPR000835">
    <property type="entry name" value="HTH_MarR-typ"/>
</dbReference>
<reference evidence="3 4" key="1">
    <citation type="submission" date="2013-12" db="EMBL/GenBank/DDBJ databases">
        <authorList>
            <person name="Stott M."/>
        </authorList>
    </citation>
    <scope>NUCLEOTIDE SEQUENCE [LARGE SCALE GENOMIC DNA]</scope>
    <source>
        <strain evidence="3 4">K22</strain>
    </source>
</reference>
<dbReference type="SUPFAM" id="SSF53067">
    <property type="entry name" value="Actin-like ATPase domain"/>
    <property type="match status" value="1"/>
</dbReference>
<dbReference type="RefSeq" id="WP_041973426.1">
    <property type="nucleotide sequence ID" value="NZ_CBXV010000001.1"/>
</dbReference>
<reference evidence="3 4" key="2">
    <citation type="submission" date="2015-01" db="EMBL/GenBank/DDBJ databases">
        <title>Complete genome sequence of Pyrinomonas methylaliphatogenes type strain K22T.</title>
        <authorList>
            <person name="Lee K.C.Y."/>
            <person name="Power J.F."/>
            <person name="Dunfield P.F."/>
            <person name="Morgan X.C."/>
            <person name="Huttenhower C."/>
            <person name="Stott M.B."/>
        </authorList>
    </citation>
    <scope>NUCLEOTIDE SEQUENCE [LARGE SCALE GENOMIC DNA]</scope>
    <source>
        <strain evidence="3 4">K22</strain>
    </source>
</reference>
<dbReference type="PANTHER" id="PTHR18964:SF110">
    <property type="entry name" value="TRANSCRIPTIONAL REGULATOR, XYLR-RELATED"/>
    <property type="match status" value="1"/>
</dbReference>
<dbReference type="SUPFAM" id="SSF46785">
    <property type="entry name" value="Winged helix' DNA-binding domain"/>
    <property type="match status" value="1"/>
</dbReference>
<dbReference type="Gene3D" id="3.30.420.40">
    <property type="match status" value="2"/>
</dbReference>
<dbReference type="InterPro" id="IPR036390">
    <property type="entry name" value="WH_DNA-bd_sf"/>
</dbReference>
<dbReference type="EMBL" id="CBXV010000001">
    <property type="protein sequence ID" value="CDM64304.1"/>
    <property type="molecule type" value="Genomic_DNA"/>
</dbReference>
<keyword evidence="4" id="KW-1185">Reference proteome</keyword>
<keyword evidence="3" id="KW-0808">Transferase</keyword>
<organism evidence="3 4">
    <name type="scientific">Pyrinomonas methylaliphatogenes</name>
    <dbReference type="NCBI Taxonomy" id="454194"/>
    <lineage>
        <taxon>Bacteria</taxon>
        <taxon>Pseudomonadati</taxon>
        <taxon>Acidobacteriota</taxon>
        <taxon>Blastocatellia</taxon>
        <taxon>Blastocatellales</taxon>
        <taxon>Pyrinomonadaceae</taxon>
        <taxon>Pyrinomonas</taxon>
    </lineage>
</organism>
<proteinExistence type="inferred from homology"/>
<dbReference type="InterPro" id="IPR000600">
    <property type="entry name" value="ROK"/>
</dbReference>
<accession>A0A0B6WVI7</accession>
<name>A0A0B6WVI7_9BACT</name>
<sequence length="395" mass="42503">MRRIDLRKAQAARAATIRGINRQIVLNYIRDREPISRAEIARETALQRSTVSTIVEELKAEGLIEEIGTGKSTGGRRPMLLRLRAAGAMAIGVDVTPSHTTIATCDLAGRIIEREQFASVKDPKEFVKKISAIVRQMHARNSSTISGIGISLPGLVDPDAGRAIYIPHFNWRDWPVVVEVSAVTSLPVIIDNDANAAALAELWFGRPEVSNARDFILVFVGEGVGTGIVFDGQIYRGERGAAGEFGHMIIGQRGLIACSCGNFDCWEAFASGRAAVERYRRASGKDAPFSFDEVIEFALRGDQAAIAALTETAHYLGIGISNLIVGLSPAVVIVGGSIVRAWPLIAEALEEPVKRSIRRGLPSSHIMPSTLGDQPTLMGALSLVLARKFALTTAA</sequence>